<sequence>MNGGPSVVHVQNVGAPPGDLVLNDGNGDLSFALIGQYPVDALGQIALTLTASPTGFANLDAVAFVVPEPSHILLLGVAALGGALRRRR</sequence>
<evidence type="ECO:0000256" key="1">
    <source>
        <dbReference type="SAM" id="Phobius"/>
    </source>
</evidence>
<dbReference type="Pfam" id="PF07589">
    <property type="entry name" value="PEP-CTERM"/>
    <property type="match status" value="1"/>
</dbReference>
<protein>
    <submittedName>
        <fullName evidence="3">PEP-CTERM sorting domain-containing protein</fullName>
    </submittedName>
</protein>
<name>A0A934RGZ3_9BACT</name>
<reference evidence="3" key="1">
    <citation type="submission" date="2021-01" db="EMBL/GenBank/DDBJ databases">
        <title>Modified the classification status of verrucomicrobia.</title>
        <authorList>
            <person name="Feng X."/>
        </authorList>
    </citation>
    <scope>NUCLEOTIDE SEQUENCE</scope>
    <source>
        <strain evidence="3">KCTC 22201</strain>
    </source>
</reference>
<evidence type="ECO:0000259" key="2">
    <source>
        <dbReference type="Pfam" id="PF07589"/>
    </source>
</evidence>
<evidence type="ECO:0000313" key="3">
    <source>
        <dbReference type="EMBL" id="MBK1829046.1"/>
    </source>
</evidence>
<comment type="caution">
    <text evidence="3">The sequence shown here is derived from an EMBL/GenBank/DDBJ whole genome shotgun (WGS) entry which is preliminary data.</text>
</comment>
<gene>
    <name evidence="3" type="ORF">JIN81_18565</name>
</gene>
<feature type="domain" description="Ice-binding protein C-terminal" evidence="2">
    <location>
        <begin position="66"/>
        <end position="87"/>
    </location>
</feature>
<keyword evidence="1" id="KW-0472">Membrane</keyword>
<dbReference type="RefSeq" id="WP_200283530.1">
    <property type="nucleotide sequence ID" value="NZ_JAENII010000028.1"/>
</dbReference>
<evidence type="ECO:0000313" key="4">
    <source>
        <dbReference type="Proteomes" id="UP000658278"/>
    </source>
</evidence>
<proteinExistence type="predicted"/>
<dbReference type="Proteomes" id="UP000658278">
    <property type="component" value="Unassembled WGS sequence"/>
</dbReference>
<keyword evidence="1" id="KW-0812">Transmembrane</keyword>
<accession>A0A934RGZ3</accession>
<keyword evidence="1" id="KW-1133">Transmembrane helix</keyword>
<dbReference type="AlphaFoldDB" id="A0A934RGZ3"/>
<keyword evidence="4" id="KW-1185">Reference proteome</keyword>
<dbReference type="InterPro" id="IPR013424">
    <property type="entry name" value="Ice-binding_C"/>
</dbReference>
<dbReference type="EMBL" id="JAENII010000028">
    <property type="protein sequence ID" value="MBK1829046.1"/>
    <property type="molecule type" value="Genomic_DNA"/>
</dbReference>
<organism evidence="3 4">
    <name type="scientific">Haloferula rosea</name>
    <dbReference type="NCBI Taxonomy" id="490093"/>
    <lineage>
        <taxon>Bacteria</taxon>
        <taxon>Pseudomonadati</taxon>
        <taxon>Verrucomicrobiota</taxon>
        <taxon>Verrucomicrobiia</taxon>
        <taxon>Verrucomicrobiales</taxon>
        <taxon>Verrucomicrobiaceae</taxon>
        <taxon>Haloferula</taxon>
    </lineage>
</organism>
<feature type="transmembrane region" description="Helical" evidence="1">
    <location>
        <begin position="61"/>
        <end position="84"/>
    </location>
</feature>
<dbReference type="NCBIfam" id="TIGR02595">
    <property type="entry name" value="PEP_CTERM"/>
    <property type="match status" value="1"/>
</dbReference>